<evidence type="ECO:0000313" key="5">
    <source>
        <dbReference type="Proteomes" id="UP001412239"/>
    </source>
</evidence>
<dbReference type="InterPro" id="IPR006439">
    <property type="entry name" value="HAD-SF_hydro_IA"/>
</dbReference>
<dbReference type="PANTHER" id="PTHR42901">
    <property type="entry name" value="ALCOHOL DEHYDROGENASE"/>
    <property type="match status" value="1"/>
</dbReference>
<keyword evidence="3" id="KW-0560">Oxidoreductase</keyword>
<evidence type="ECO:0000313" key="4">
    <source>
        <dbReference type="EMBL" id="CUS14453.1"/>
    </source>
</evidence>
<dbReference type="Proteomes" id="UP001412239">
    <property type="component" value="Unassembled WGS sequence"/>
</dbReference>
<dbReference type="Pfam" id="PF13419">
    <property type="entry name" value="HAD_2"/>
    <property type="match status" value="1"/>
</dbReference>
<dbReference type="GO" id="GO:0016491">
    <property type="term" value="F:oxidoreductase activity"/>
    <property type="evidence" value="ECO:0007669"/>
    <property type="project" value="UniProtKB-KW"/>
</dbReference>
<dbReference type="InterPro" id="IPR023198">
    <property type="entry name" value="PGP-like_dom2"/>
</dbReference>
<dbReference type="InterPro" id="IPR020904">
    <property type="entry name" value="Sc_DH/Rdtase_CS"/>
</dbReference>
<name>A0A292Q6R2_9PEZI</name>
<dbReference type="SUPFAM" id="SSF56784">
    <property type="entry name" value="HAD-like"/>
    <property type="match status" value="1"/>
</dbReference>
<dbReference type="AlphaFoldDB" id="A0A292Q6R2"/>
<gene>
    <name evidence="4" type="ORF">GSTUAT00001504001</name>
</gene>
<dbReference type="Gene3D" id="1.10.150.240">
    <property type="entry name" value="Putative phosphatase, domain 2"/>
    <property type="match status" value="1"/>
</dbReference>
<evidence type="ECO:0000256" key="1">
    <source>
        <dbReference type="ARBA" id="ARBA00006484"/>
    </source>
</evidence>
<dbReference type="PROSITE" id="PS00061">
    <property type="entry name" value="ADH_SHORT"/>
    <property type="match status" value="1"/>
</dbReference>
<dbReference type="InterPro" id="IPR041492">
    <property type="entry name" value="HAD_2"/>
</dbReference>
<keyword evidence="2" id="KW-0521">NADP</keyword>
<dbReference type="PANTHER" id="PTHR42901:SF1">
    <property type="entry name" value="ALCOHOL DEHYDROGENASE"/>
    <property type="match status" value="1"/>
</dbReference>
<dbReference type="FunFam" id="3.40.50.1000:FF:000022">
    <property type="entry name" value="Phosphoglycolate phosphatase"/>
    <property type="match status" value="1"/>
</dbReference>
<reference evidence="4" key="1">
    <citation type="submission" date="2015-10" db="EMBL/GenBank/DDBJ databases">
        <authorList>
            <person name="Regsiter A."/>
            <person name="william w."/>
        </authorList>
    </citation>
    <scope>NUCLEOTIDE SEQUENCE</scope>
    <source>
        <strain evidence="4">Montdore</strain>
    </source>
</reference>
<dbReference type="PRINTS" id="PR00081">
    <property type="entry name" value="GDHRDH"/>
</dbReference>
<dbReference type="EMBL" id="LN890959">
    <property type="protein sequence ID" value="CUS14453.1"/>
    <property type="molecule type" value="Genomic_DNA"/>
</dbReference>
<dbReference type="InterPro" id="IPR023214">
    <property type="entry name" value="HAD_sf"/>
</dbReference>
<evidence type="ECO:0008006" key="6">
    <source>
        <dbReference type="Google" id="ProtNLM"/>
    </source>
</evidence>
<protein>
    <recommendedName>
        <fullName evidence="6">Phosphoglycolate phosphatase</fullName>
    </recommendedName>
</protein>
<dbReference type="NCBIfam" id="NF006509">
    <property type="entry name" value="PRK08945.1"/>
    <property type="match status" value="1"/>
</dbReference>
<dbReference type="NCBIfam" id="TIGR01549">
    <property type="entry name" value="HAD-SF-IA-v1"/>
    <property type="match status" value="1"/>
</dbReference>
<evidence type="ECO:0000256" key="3">
    <source>
        <dbReference type="ARBA" id="ARBA00023002"/>
    </source>
</evidence>
<organism evidence="4 5">
    <name type="scientific">Tuber aestivum</name>
    <name type="common">summer truffle</name>
    <dbReference type="NCBI Taxonomy" id="59557"/>
    <lineage>
        <taxon>Eukaryota</taxon>
        <taxon>Fungi</taxon>
        <taxon>Dikarya</taxon>
        <taxon>Ascomycota</taxon>
        <taxon>Pezizomycotina</taxon>
        <taxon>Pezizomycetes</taxon>
        <taxon>Pezizales</taxon>
        <taxon>Tuberaceae</taxon>
        <taxon>Tuber</taxon>
    </lineage>
</organism>
<dbReference type="Gene3D" id="3.40.50.720">
    <property type="entry name" value="NAD(P)-binding Rossmann-like Domain"/>
    <property type="match status" value="1"/>
</dbReference>
<dbReference type="SUPFAM" id="SSF51735">
    <property type="entry name" value="NAD(P)-binding Rossmann-fold domains"/>
    <property type="match status" value="1"/>
</dbReference>
<dbReference type="GO" id="GO:0016791">
    <property type="term" value="F:phosphatase activity"/>
    <property type="evidence" value="ECO:0007669"/>
    <property type="project" value="UniProtKB-ARBA"/>
</dbReference>
<accession>A0A292Q6R2</accession>
<dbReference type="InterPro" id="IPR036291">
    <property type="entry name" value="NAD(P)-bd_dom_sf"/>
</dbReference>
<proteinExistence type="inferred from homology"/>
<dbReference type="InterPro" id="IPR002347">
    <property type="entry name" value="SDR_fam"/>
</dbReference>
<dbReference type="NCBIfam" id="NF009696">
    <property type="entry name" value="PRK13222.1-3"/>
    <property type="match status" value="1"/>
</dbReference>
<dbReference type="InterPro" id="IPR036412">
    <property type="entry name" value="HAD-like_sf"/>
</dbReference>
<dbReference type="Pfam" id="PF00106">
    <property type="entry name" value="adh_short"/>
    <property type="match status" value="1"/>
</dbReference>
<evidence type="ECO:0000256" key="2">
    <source>
        <dbReference type="ARBA" id="ARBA00022857"/>
    </source>
</evidence>
<keyword evidence="5" id="KW-1185">Reference proteome</keyword>
<dbReference type="Gene3D" id="3.40.50.1000">
    <property type="entry name" value="HAD superfamily/HAD-like"/>
    <property type="match status" value="1"/>
</dbReference>
<comment type="similarity">
    <text evidence="1">Belongs to the short-chain dehydrogenases/reductases (SDR) family.</text>
</comment>
<sequence>MDGTLLDTAPDFIAICQAMRADRGLGPINPEHIRDEISGGARAMVAVTFSMDPESPGFEALRLEFLERYLKGCAVHSKLFDGMAELLEDIEKANLIWGVVTNKPLRFAEPIMQQLGLAERSALLICPDHVKNSKPDPEPMILACKMLDLDPASVLFVGDDLRDIESGRDAGTRTAAVTYGYIHPDDNPRHWGADVVVDHPLELRKVLDNALCNLLKGRIILVTGAGRGIGAAAAKTYAAHGATVLLLGKTEANLAQVYDEIEAAGQPQPVVIPFNLETALPHQYDELAAMIEKEFGHLDGLLHNASIIGPRTPLEQLSGENFMRVMHVNVNAMFMLTSTLLPLLKLSQDASVVFTSSSVGRKGRAYWGAYGVSKFATEGLMQTLADELEDVAAVRSNSINPGGTRTSMRAQAYPGENPMERPAPEEIMPVYLYLMGPDIQVDPVHILFRQLLQFHVHLLTLDRVCFDPRSGHQCLDLVVLVTGHVVLVGVVAQHEGGLLVWVEDVVGPVHHRNIVLTVHQHLPALGRVDLLQVGGYADLGQLILDDDRNLLVGLVAGVDHVVELQVLGSGLLQQLLGGGRVIRALQVVGVVVQRAFWNVGIGHGALARLTHFRLGQQPVVVVDQQMIFTGGRVGVDHHVLVFLQLFNPRERYEDRRVQLVVLHHAHARVVVGDGHPLHAIQAHVLGLPEVRVFLQDDAVALAPLVHGKGAGGHRVFRVGVFAHLGHGFFRQDRHRRRRQLREEGHSRGLQGDHQGFRVRCLGRVDQVEGVSPQRSLVVADAQQAERCVVGGDRRTVGELRITQLEGVGQAVLGNVPAFGQARFHLGAQVVDAHQGVVDVGENPGVAVLRAFDRVERGAVFTAADGQDTSGLGETGGQRPGGQCCGGEQLQVARLHITTPC</sequence>